<evidence type="ECO:0000256" key="2">
    <source>
        <dbReference type="SAM" id="SignalP"/>
    </source>
</evidence>
<dbReference type="OrthoDB" id="2473397at2"/>
<dbReference type="STRING" id="153721.MYP_2000"/>
<dbReference type="PROSITE" id="PS51257">
    <property type="entry name" value="PROKAR_LIPOPROTEIN"/>
    <property type="match status" value="1"/>
</dbReference>
<evidence type="ECO:0008006" key="5">
    <source>
        <dbReference type="Google" id="ProtNLM"/>
    </source>
</evidence>
<keyword evidence="2" id="KW-0732">Signal</keyword>
<feature type="region of interest" description="Disordered" evidence="1">
    <location>
        <begin position="46"/>
        <end position="88"/>
    </location>
</feature>
<feature type="compositionally biased region" description="Polar residues" evidence="1">
    <location>
        <begin position="64"/>
        <end position="81"/>
    </location>
</feature>
<evidence type="ECO:0000313" key="4">
    <source>
        <dbReference type="Proteomes" id="UP000030185"/>
    </source>
</evidence>
<evidence type="ECO:0000256" key="1">
    <source>
        <dbReference type="SAM" id="MobiDB-lite"/>
    </source>
</evidence>
<organism evidence="3 4">
    <name type="scientific">Sporocytophaga myxococcoides</name>
    <dbReference type="NCBI Taxonomy" id="153721"/>
    <lineage>
        <taxon>Bacteria</taxon>
        <taxon>Pseudomonadati</taxon>
        <taxon>Bacteroidota</taxon>
        <taxon>Cytophagia</taxon>
        <taxon>Cytophagales</taxon>
        <taxon>Cytophagaceae</taxon>
        <taxon>Sporocytophaga</taxon>
    </lineage>
</organism>
<accession>A0A098LEC7</accession>
<feature type="signal peptide" evidence="2">
    <location>
        <begin position="1"/>
        <end position="23"/>
    </location>
</feature>
<feature type="compositionally biased region" description="Basic and acidic residues" evidence="1">
    <location>
        <begin position="46"/>
        <end position="63"/>
    </location>
</feature>
<dbReference type="eggNOG" id="ENOG5033D44">
    <property type="taxonomic scope" value="Bacteria"/>
</dbReference>
<comment type="caution">
    <text evidence="3">The sequence shown here is derived from an EMBL/GenBank/DDBJ whole genome shotgun (WGS) entry which is preliminary data.</text>
</comment>
<dbReference type="AlphaFoldDB" id="A0A098LEC7"/>
<keyword evidence="4" id="KW-1185">Reference proteome</keyword>
<dbReference type="EMBL" id="BBLT01000003">
    <property type="protein sequence ID" value="GAL84772.1"/>
    <property type="molecule type" value="Genomic_DNA"/>
</dbReference>
<feature type="chain" id="PRO_5001944605" description="SPOR domain-containing protein" evidence="2">
    <location>
        <begin position="24"/>
        <end position="181"/>
    </location>
</feature>
<dbReference type="Proteomes" id="UP000030185">
    <property type="component" value="Unassembled WGS sequence"/>
</dbReference>
<proteinExistence type="predicted"/>
<gene>
    <name evidence="3" type="ORF">MYP_2000</name>
</gene>
<name>A0A098LEC7_9BACT</name>
<evidence type="ECO:0000313" key="3">
    <source>
        <dbReference type="EMBL" id="GAL84772.1"/>
    </source>
</evidence>
<protein>
    <recommendedName>
        <fullName evidence="5">SPOR domain-containing protein</fullName>
    </recommendedName>
</protein>
<dbReference type="RefSeq" id="WP_156140461.1">
    <property type="nucleotide sequence ID" value="NZ_BBLT01000003.1"/>
</dbReference>
<reference evidence="3 4" key="1">
    <citation type="submission" date="2014-09" db="EMBL/GenBank/DDBJ databases">
        <title>Sporocytophaga myxococcoides PG-01 genome sequencing.</title>
        <authorList>
            <person name="Liu L."/>
            <person name="Gao P.J."/>
            <person name="Chen G.J."/>
            <person name="Wang L.S."/>
        </authorList>
    </citation>
    <scope>NUCLEOTIDE SEQUENCE [LARGE SCALE GENOMIC DNA]</scope>
    <source>
        <strain evidence="3 4">PG-01</strain>
    </source>
</reference>
<sequence length="181" mass="20184">MKTKKLISRLGLLSVVFVLMSCAKGQTQMKQDTTKGMFKEDLTSFRPKYDADSAPKPSSKDSKNTPPANGGNSSTPSNAAQTADARVDSVAARNRGIKNAQGYRILVYSGNSSEESRKVRERIYKILPDADIYAQYKQPTFRVKVGDCFNRIEANNLYVKLKEEFPEAKIVPDQINIIVKE</sequence>